<proteinExistence type="predicted"/>
<gene>
    <name evidence="2" type="ORF">CHRIB12_LOCUS7026</name>
</gene>
<evidence type="ECO:0000313" key="3">
    <source>
        <dbReference type="Proteomes" id="UP000684084"/>
    </source>
</evidence>
<accession>A0A915Z0R1</accession>
<dbReference type="Proteomes" id="UP000684084">
    <property type="component" value="Unassembled WGS sequence"/>
</dbReference>
<evidence type="ECO:0000256" key="1">
    <source>
        <dbReference type="SAM" id="MobiDB-lite"/>
    </source>
</evidence>
<evidence type="ECO:0000313" key="2">
    <source>
        <dbReference type="EMBL" id="CAB5357971.1"/>
    </source>
</evidence>
<name>A0A915Z0R1_9GLOM</name>
<dbReference type="OrthoDB" id="2413503at2759"/>
<protein>
    <submittedName>
        <fullName evidence="2">Uncharacterized protein</fullName>
    </submittedName>
</protein>
<feature type="region of interest" description="Disordered" evidence="1">
    <location>
        <begin position="33"/>
        <end position="53"/>
    </location>
</feature>
<organism evidence="2 3">
    <name type="scientific">Rhizophagus irregularis</name>
    <dbReference type="NCBI Taxonomy" id="588596"/>
    <lineage>
        <taxon>Eukaryota</taxon>
        <taxon>Fungi</taxon>
        <taxon>Fungi incertae sedis</taxon>
        <taxon>Mucoromycota</taxon>
        <taxon>Glomeromycotina</taxon>
        <taxon>Glomeromycetes</taxon>
        <taxon>Glomerales</taxon>
        <taxon>Glomeraceae</taxon>
        <taxon>Rhizophagus</taxon>
    </lineage>
</organism>
<dbReference type="VEuPathDB" id="FungiDB:RhiirFUN_023239"/>
<dbReference type="AlphaFoldDB" id="A0A915Z0R1"/>
<feature type="compositionally biased region" description="Basic and acidic residues" evidence="1">
    <location>
        <begin position="34"/>
        <end position="53"/>
    </location>
</feature>
<dbReference type="EMBL" id="CAGKOT010000012">
    <property type="protein sequence ID" value="CAB5357971.1"/>
    <property type="molecule type" value="Genomic_DNA"/>
</dbReference>
<sequence length="77" mass="9143">MIKKSEVESRKRLYRETMKIKNINDKMAVSPDTKLTEELKRNQTEVKTDKEYKGTSDDDFLDKHFAARSRRFEQGSD</sequence>
<comment type="caution">
    <text evidence="2">The sequence shown here is derived from an EMBL/GenBank/DDBJ whole genome shotgun (WGS) entry which is preliminary data.</text>
</comment>
<reference evidence="2" key="1">
    <citation type="submission" date="2020-05" db="EMBL/GenBank/DDBJ databases">
        <authorList>
            <person name="Rincon C."/>
            <person name="Sanders R I."/>
            <person name="Robbins C."/>
            <person name="Chaturvedi A."/>
        </authorList>
    </citation>
    <scope>NUCLEOTIDE SEQUENCE</scope>
    <source>
        <strain evidence="2">CHB12</strain>
    </source>
</reference>